<feature type="binding site" evidence="8">
    <location>
        <begin position="8"/>
        <end position="16"/>
    </location>
    <ligand>
        <name>ATP</name>
        <dbReference type="ChEBI" id="CHEBI:30616"/>
    </ligand>
</feature>
<dbReference type="HAMAP" id="MF_00238">
    <property type="entry name" value="Cytidyl_kinase_type1"/>
    <property type="match status" value="1"/>
</dbReference>
<dbReference type="Gene3D" id="3.40.50.300">
    <property type="entry name" value="P-loop containing nucleotide triphosphate hydrolases"/>
    <property type="match status" value="1"/>
</dbReference>
<dbReference type="SUPFAM" id="SSF52540">
    <property type="entry name" value="P-loop containing nucleoside triphosphate hydrolases"/>
    <property type="match status" value="1"/>
</dbReference>
<dbReference type="GO" id="GO:0016301">
    <property type="term" value="F:kinase activity"/>
    <property type="evidence" value="ECO:0007669"/>
    <property type="project" value="UniProtKB-KW"/>
</dbReference>
<dbReference type="Proteomes" id="UP001500503">
    <property type="component" value="Unassembled WGS sequence"/>
</dbReference>
<evidence type="ECO:0000313" key="10">
    <source>
        <dbReference type="EMBL" id="GAA4501295.1"/>
    </source>
</evidence>
<evidence type="ECO:0000259" key="9">
    <source>
        <dbReference type="Pfam" id="PF02224"/>
    </source>
</evidence>
<protein>
    <recommendedName>
        <fullName evidence="8">Cytidylate kinase</fullName>
        <shortName evidence="8">CK</shortName>
        <ecNumber evidence="8">2.7.4.25</ecNumber>
    </recommendedName>
    <alternativeName>
        <fullName evidence="8">Cytidine monophosphate kinase</fullName>
        <shortName evidence="8">CMP kinase</shortName>
    </alternativeName>
</protein>
<evidence type="ECO:0000256" key="2">
    <source>
        <dbReference type="ARBA" id="ARBA00022679"/>
    </source>
</evidence>
<dbReference type="EC" id="2.7.4.25" evidence="8"/>
<dbReference type="PANTHER" id="PTHR21299">
    <property type="entry name" value="CYTIDYLATE KINASE/PANTOATE-BETA-ALANINE LIGASE"/>
    <property type="match status" value="1"/>
</dbReference>
<evidence type="ECO:0000256" key="4">
    <source>
        <dbReference type="ARBA" id="ARBA00022777"/>
    </source>
</evidence>
<accession>A0ABP8QCW8</accession>
<comment type="similarity">
    <text evidence="1 8">Belongs to the cytidylate kinase family. Type 1 subfamily.</text>
</comment>
<gene>
    <name evidence="8 10" type="primary">cmk</name>
    <name evidence="10" type="ORF">GCM10023191_051130</name>
</gene>
<keyword evidence="11" id="KW-1185">Reference proteome</keyword>
<dbReference type="InterPro" id="IPR027417">
    <property type="entry name" value="P-loop_NTPase"/>
</dbReference>
<evidence type="ECO:0000256" key="8">
    <source>
        <dbReference type="HAMAP-Rule" id="MF_00238"/>
    </source>
</evidence>
<keyword evidence="3 8" id="KW-0547">Nucleotide-binding</keyword>
<dbReference type="CDD" id="cd02020">
    <property type="entry name" value="CMPK"/>
    <property type="match status" value="1"/>
</dbReference>
<evidence type="ECO:0000256" key="5">
    <source>
        <dbReference type="ARBA" id="ARBA00022840"/>
    </source>
</evidence>
<evidence type="ECO:0000256" key="6">
    <source>
        <dbReference type="ARBA" id="ARBA00047615"/>
    </source>
</evidence>
<dbReference type="Pfam" id="PF02224">
    <property type="entry name" value="Cytidylate_kin"/>
    <property type="match status" value="1"/>
</dbReference>
<comment type="catalytic activity">
    <reaction evidence="7 8">
        <text>CMP + ATP = CDP + ADP</text>
        <dbReference type="Rhea" id="RHEA:11600"/>
        <dbReference type="ChEBI" id="CHEBI:30616"/>
        <dbReference type="ChEBI" id="CHEBI:58069"/>
        <dbReference type="ChEBI" id="CHEBI:60377"/>
        <dbReference type="ChEBI" id="CHEBI:456216"/>
        <dbReference type="EC" id="2.7.4.25"/>
    </reaction>
</comment>
<keyword evidence="4 8" id="KW-0418">Kinase</keyword>
<comment type="subcellular location">
    <subcellularLocation>
        <location evidence="8">Cytoplasm</location>
    </subcellularLocation>
</comment>
<evidence type="ECO:0000256" key="1">
    <source>
        <dbReference type="ARBA" id="ARBA00009427"/>
    </source>
</evidence>
<evidence type="ECO:0000256" key="7">
    <source>
        <dbReference type="ARBA" id="ARBA00048478"/>
    </source>
</evidence>
<sequence>MLVIAMDGPSGSGKSSVSKGVARALGLRYLDTGAMYRAVTWWMLRQGVPVDDPAAVAARAGEPVLSVGTDPDAPTISVDDTDVARPIRTDEVTGAVSAVAAVPEVRRRLVALQQQIIGAGGIVVEGRDIGTVVAPDAAVKIYLTASAEARAQRRSKELTGASVAATQADLARRDHHDSTRKVDPLARAVDAVEVDTTSLTLPEVITEVVRIAKGADADDAAREAVYGEERP</sequence>
<proteinExistence type="inferred from homology"/>
<dbReference type="RefSeq" id="WP_345468109.1">
    <property type="nucleotide sequence ID" value="NZ_BAABHF010000025.1"/>
</dbReference>
<dbReference type="GO" id="GO:0016787">
    <property type="term" value="F:hydrolase activity"/>
    <property type="evidence" value="ECO:0007669"/>
    <property type="project" value="UniProtKB-KW"/>
</dbReference>
<keyword evidence="5 8" id="KW-0067">ATP-binding</keyword>
<dbReference type="EMBL" id="BAABHF010000025">
    <property type="protein sequence ID" value="GAA4501295.1"/>
    <property type="molecule type" value="Genomic_DNA"/>
</dbReference>
<evidence type="ECO:0000313" key="11">
    <source>
        <dbReference type="Proteomes" id="UP001500503"/>
    </source>
</evidence>
<comment type="caution">
    <text evidence="10">The sequence shown here is derived from an EMBL/GenBank/DDBJ whole genome shotgun (WGS) entry which is preliminary data.</text>
</comment>
<feature type="domain" description="Cytidylate kinase" evidence="9">
    <location>
        <begin position="4"/>
        <end position="213"/>
    </location>
</feature>
<keyword evidence="10" id="KW-0378">Hydrolase</keyword>
<keyword evidence="8" id="KW-0963">Cytoplasm</keyword>
<keyword evidence="2 8" id="KW-0808">Transferase</keyword>
<comment type="catalytic activity">
    <reaction evidence="6 8">
        <text>dCMP + ATP = dCDP + ADP</text>
        <dbReference type="Rhea" id="RHEA:25094"/>
        <dbReference type="ChEBI" id="CHEBI:30616"/>
        <dbReference type="ChEBI" id="CHEBI:57566"/>
        <dbReference type="ChEBI" id="CHEBI:58593"/>
        <dbReference type="ChEBI" id="CHEBI:456216"/>
        <dbReference type="EC" id="2.7.4.25"/>
    </reaction>
</comment>
<dbReference type="InterPro" id="IPR003136">
    <property type="entry name" value="Cytidylate_kin"/>
</dbReference>
<dbReference type="InterPro" id="IPR011994">
    <property type="entry name" value="Cytidylate_kinase_dom"/>
</dbReference>
<dbReference type="NCBIfam" id="TIGR00017">
    <property type="entry name" value="cmk"/>
    <property type="match status" value="1"/>
</dbReference>
<evidence type="ECO:0000256" key="3">
    <source>
        <dbReference type="ARBA" id="ARBA00022741"/>
    </source>
</evidence>
<organism evidence="10 11">
    <name type="scientific">Actinoallomurus oryzae</name>
    <dbReference type="NCBI Taxonomy" id="502180"/>
    <lineage>
        <taxon>Bacteria</taxon>
        <taxon>Bacillati</taxon>
        <taxon>Actinomycetota</taxon>
        <taxon>Actinomycetes</taxon>
        <taxon>Streptosporangiales</taxon>
        <taxon>Thermomonosporaceae</taxon>
        <taxon>Actinoallomurus</taxon>
    </lineage>
</organism>
<reference evidence="11" key="1">
    <citation type="journal article" date="2019" name="Int. J. Syst. Evol. Microbiol.">
        <title>The Global Catalogue of Microorganisms (GCM) 10K type strain sequencing project: providing services to taxonomists for standard genome sequencing and annotation.</title>
        <authorList>
            <consortium name="The Broad Institute Genomics Platform"/>
            <consortium name="The Broad Institute Genome Sequencing Center for Infectious Disease"/>
            <person name="Wu L."/>
            <person name="Ma J."/>
        </authorList>
    </citation>
    <scope>NUCLEOTIDE SEQUENCE [LARGE SCALE GENOMIC DNA]</scope>
    <source>
        <strain evidence="11">JCM 17933</strain>
    </source>
</reference>
<name>A0ABP8QCW8_9ACTN</name>
<dbReference type="PANTHER" id="PTHR21299:SF2">
    <property type="entry name" value="CYTIDYLATE KINASE"/>
    <property type="match status" value="1"/>
</dbReference>